<proteinExistence type="predicted"/>
<organism evidence="1 2">
    <name type="scientific">Marchantia polymorpha</name>
    <name type="common">Common liverwort</name>
    <name type="synonym">Marchantia aquatica</name>
    <dbReference type="NCBI Taxonomy" id="3197"/>
    <lineage>
        <taxon>Eukaryota</taxon>
        <taxon>Viridiplantae</taxon>
        <taxon>Streptophyta</taxon>
        <taxon>Embryophyta</taxon>
        <taxon>Marchantiophyta</taxon>
        <taxon>Marchantiopsida</taxon>
        <taxon>Marchantiidae</taxon>
        <taxon>Marchantiales</taxon>
        <taxon>Marchantiaceae</taxon>
        <taxon>Marchantia</taxon>
    </lineage>
</organism>
<dbReference type="Gramene" id="Mp1g17190.1">
    <property type="protein sequence ID" value="Mp1g17190.1.cds1"/>
    <property type="gene ID" value="Mp1g17190"/>
</dbReference>
<dbReference type="EMBL" id="KZ772673">
    <property type="protein sequence ID" value="PTQ49992.1"/>
    <property type="molecule type" value="Genomic_DNA"/>
</dbReference>
<gene>
    <name evidence="1" type="ORF">MARPO_0001s0059</name>
</gene>
<accession>A0A2R6XV89</accession>
<name>A0A2R6XV89_MARPO</name>
<dbReference type="Proteomes" id="UP000244005">
    <property type="component" value="Unassembled WGS sequence"/>
</dbReference>
<reference evidence="2" key="1">
    <citation type="journal article" date="2017" name="Cell">
        <title>Insights into land plant evolution garnered from the Marchantia polymorpha genome.</title>
        <authorList>
            <person name="Bowman J.L."/>
            <person name="Kohchi T."/>
            <person name="Yamato K.T."/>
            <person name="Jenkins J."/>
            <person name="Shu S."/>
            <person name="Ishizaki K."/>
            <person name="Yamaoka S."/>
            <person name="Nishihama R."/>
            <person name="Nakamura Y."/>
            <person name="Berger F."/>
            <person name="Adam C."/>
            <person name="Aki S.S."/>
            <person name="Althoff F."/>
            <person name="Araki T."/>
            <person name="Arteaga-Vazquez M.A."/>
            <person name="Balasubrmanian S."/>
            <person name="Barry K."/>
            <person name="Bauer D."/>
            <person name="Boehm C.R."/>
            <person name="Briginshaw L."/>
            <person name="Caballero-Perez J."/>
            <person name="Catarino B."/>
            <person name="Chen F."/>
            <person name="Chiyoda S."/>
            <person name="Chovatia M."/>
            <person name="Davies K.M."/>
            <person name="Delmans M."/>
            <person name="Demura T."/>
            <person name="Dierschke T."/>
            <person name="Dolan L."/>
            <person name="Dorantes-Acosta A.E."/>
            <person name="Eklund D.M."/>
            <person name="Florent S.N."/>
            <person name="Flores-Sandoval E."/>
            <person name="Fujiyama A."/>
            <person name="Fukuzawa H."/>
            <person name="Galik B."/>
            <person name="Grimanelli D."/>
            <person name="Grimwood J."/>
            <person name="Grossniklaus U."/>
            <person name="Hamada T."/>
            <person name="Haseloff J."/>
            <person name="Hetherington A.J."/>
            <person name="Higo A."/>
            <person name="Hirakawa Y."/>
            <person name="Hundley H.N."/>
            <person name="Ikeda Y."/>
            <person name="Inoue K."/>
            <person name="Inoue S.I."/>
            <person name="Ishida S."/>
            <person name="Jia Q."/>
            <person name="Kakita M."/>
            <person name="Kanazawa T."/>
            <person name="Kawai Y."/>
            <person name="Kawashima T."/>
            <person name="Kennedy M."/>
            <person name="Kinose K."/>
            <person name="Kinoshita T."/>
            <person name="Kohara Y."/>
            <person name="Koide E."/>
            <person name="Komatsu K."/>
            <person name="Kopischke S."/>
            <person name="Kubo M."/>
            <person name="Kyozuka J."/>
            <person name="Lagercrantz U."/>
            <person name="Lin S.S."/>
            <person name="Lindquist E."/>
            <person name="Lipzen A.M."/>
            <person name="Lu C.W."/>
            <person name="De Luna E."/>
            <person name="Martienssen R.A."/>
            <person name="Minamino N."/>
            <person name="Mizutani M."/>
            <person name="Mizutani M."/>
            <person name="Mochizuki N."/>
            <person name="Monte I."/>
            <person name="Mosher R."/>
            <person name="Nagasaki H."/>
            <person name="Nakagami H."/>
            <person name="Naramoto S."/>
            <person name="Nishitani K."/>
            <person name="Ohtani M."/>
            <person name="Okamoto T."/>
            <person name="Okumura M."/>
            <person name="Phillips J."/>
            <person name="Pollak B."/>
            <person name="Reinders A."/>
            <person name="Rovekamp M."/>
            <person name="Sano R."/>
            <person name="Sawa S."/>
            <person name="Schmid M.W."/>
            <person name="Shirakawa M."/>
            <person name="Solano R."/>
            <person name="Spunde A."/>
            <person name="Suetsugu N."/>
            <person name="Sugano S."/>
            <person name="Sugiyama A."/>
            <person name="Sun R."/>
            <person name="Suzuki Y."/>
            <person name="Takenaka M."/>
            <person name="Takezawa D."/>
            <person name="Tomogane H."/>
            <person name="Tsuzuki M."/>
            <person name="Ueda T."/>
            <person name="Umeda M."/>
            <person name="Ward J.M."/>
            <person name="Watanabe Y."/>
            <person name="Yazaki K."/>
            <person name="Yokoyama R."/>
            <person name="Yoshitake Y."/>
            <person name="Yotsui I."/>
            <person name="Zachgo S."/>
            <person name="Schmutz J."/>
        </authorList>
    </citation>
    <scope>NUCLEOTIDE SEQUENCE [LARGE SCALE GENOMIC DNA]</scope>
    <source>
        <strain evidence="2">Tak-1</strain>
    </source>
</reference>
<sequence length="102" mass="11139">MMNETGLQLSSPLHCNACSDYHGNDHISAPSPPRHRYLTRSAADVVRNEGDAPRPARLRGRCVRCQGLALFDLRGFISSLSFSDAVRGAGRPDADAFSARIR</sequence>
<dbReference type="AlphaFoldDB" id="A0A2R6XV89"/>
<evidence type="ECO:0000313" key="1">
    <source>
        <dbReference type="EMBL" id="PTQ49992.1"/>
    </source>
</evidence>
<keyword evidence="2" id="KW-1185">Reference proteome</keyword>
<evidence type="ECO:0000313" key="2">
    <source>
        <dbReference type="Proteomes" id="UP000244005"/>
    </source>
</evidence>
<protein>
    <submittedName>
        <fullName evidence="1">Uncharacterized protein</fullName>
    </submittedName>
</protein>